<feature type="domain" description="Enoyl reductase (ER)" evidence="3">
    <location>
        <begin position="17"/>
        <end position="330"/>
    </location>
</feature>
<dbReference type="AlphaFoldDB" id="A0A919BL29"/>
<dbReference type="PANTHER" id="PTHR48106:SF18">
    <property type="entry name" value="QUINONE OXIDOREDUCTASE PIG3"/>
    <property type="match status" value="1"/>
</dbReference>
<evidence type="ECO:0000256" key="1">
    <source>
        <dbReference type="ARBA" id="ARBA00022857"/>
    </source>
</evidence>
<sequence>MFTIPETMKAIVLDEAKNDFALSNTTLPIPEINEQQLLIKVEYAAINPVDAHLASTGCEQWHYPHIPLLDGVGTVVSCGCGHSPLLGQRVMWHGNLLKPGALAEYAVIESQAVAQIPDEIPAHIAACLPCAGLTAAFTLCTLAVQSGDKILIEQGGCAVSQLAIQIAKEYNLTVFTTADKTHHSYLKKLGADYIYDSNKKDLLEQIKLDLGHERFDHIIDSVGGDTIKRDIALLKFNGNVACLAQFPQLDSATLQAKSPSLHYISLAGAWLSNDICAQHKLGLKMSLLLEQVKNKHLCLPEVQAIAFNAQQVTEALQKQQQGDLFVKQVVAISA</sequence>
<keyword evidence="1" id="KW-0521">NADP</keyword>
<keyword evidence="5" id="KW-1185">Reference proteome</keyword>
<accession>A0A919BL29</accession>
<dbReference type="InterPro" id="IPR020843">
    <property type="entry name" value="ER"/>
</dbReference>
<comment type="caution">
    <text evidence="4">The sequence shown here is derived from an EMBL/GenBank/DDBJ whole genome shotgun (WGS) entry which is preliminary data.</text>
</comment>
<reference evidence="4" key="2">
    <citation type="submission" date="2020-09" db="EMBL/GenBank/DDBJ databases">
        <authorList>
            <person name="Sun Q."/>
            <person name="Kim S."/>
        </authorList>
    </citation>
    <scope>NUCLEOTIDE SEQUENCE</scope>
    <source>
        <strain evidence="4">KCTC 42731</strain>
    </source>
</reference>
<dbReference type="SUPFAM" id="SSF50129">
    <property type="entry name" value="GroES-like"/>
    <property type="match status" value="1"/>
</dbReference>
<dbReference type="InterPro" id="IPR013149">
    <property type="entry name" value="ADH-like_C"/>
</dbReference>
<gene>
    <name evidence="4" type="ORF">GCM10017161_25400</name>
</gene>
<dbReference type="Pfam" id="PF08240">
    <property type="entry name" value="ADH_N"/>
    <property type="match status" value="1"/>
</dbReference>
<evidence type="ECO:0000259" key="3">
    <source>
        <dbReference type="SMART" id="SM00829"/>
    </source>
</evidence>
<protein>
    <submittedName>
        <fullName evidence="4">Alcohol dehydrogenase</fullName>
    </submittedName>
</protein>
<dbReference type="InterPro" id="IPR011032">
    <property type="entry name" value="GroES-like_sf"/>
</dbReference>
<dbReference type="GO" id="GO:0016651">
    <property type="term" value="F:oxidoreductase activity, acting on NAD(P)H"/>
    <property type="evidence" value="ECO:0007669"/>
    <property type="project" value="TreeGrafter"/>
</dbReference>
<dbReference type="InterPro" id="IPR036291">
    <property type="entry name" value="NAD(P)-bd_dom_sf"/>
</dbReference>
<dbReference type="RefSeq" id="WP_189771152.1">
    <property type="nucleotide sequence ID" value="NZ_BNCK01000005.1"/>
</dbReference>
<dbReference type="SUPFAM" id="SSF51735">
    <property type="entry name" value="NAD(P)-binding Rossmann-fold domains"/>
    <property type="match status" value="1"/>
</dbReference>
<organism evidence="4 5">
    <name type="scientific">Thalassotalea marina</name>
    <dbReference type="NCBI Taxonomy" id="1673741"/>
    <lineage>
        <taxon>Bacteria</taxon>
        <taxon>Pseudomonadati</taxon>
        <taxon>Pseudomonadota</taxon>
        <taxon>Gammaproteobacteria</taxon>
        <taxon>Alteromonadales</taxon>
        <taxon>Colwelliaceae</taxon>
        <taxon>Thalassotalea</taxon>
    </lineage>
</organism>
<dbReference type="Gene3D" id="3.90.180.10">
    <property type="entry name" value="Medium-chain alcohol dehydrogenases, catalytic domain"/>
    <property type="match status" value="1"/>
</dbReference>
<dbReference type="SMART" id="SM00829">
    <property type="entry name" value="PKS_ER"/>
    <property type="match status" value="1"/>
</dbReference>
<dbReference type="InterPro" id="IPR013154">
    <property type="entry name" value="ADH-like_N"/>
</dbReference>
<dbReference type="Pfam" id="PF00107">
    <property type="entry name" value="ADH_zinc_N"/>
    <property type="match status" value="1"/>
</dbReference>
<evidence type="ECO:0000256" key="2">
    <source>
        <dbReference type="ARBA" id="ARBA00023002"/>
    </source>
</evidence>
<dbReference type="GO" id="GO:0070402">
    <property type="term" value="F:NADPH binding"/>
    <property type="evidence" value="ECO:0007669"/>
    <property type="project" value="TreeGrafter"/>
</dbReference>
<evidence type="ECO:0000313" key="4">
    <source>
        <dbReference type="EMBL" id="GHF95996.1"/>
    </source>
</evidence>
<dbReference type="Gene3D" id="3.40.50.720">
    <property type="entry name" value="NAD(P)-binding Rossmann-like Domain"/>
    <property type="match status" value="1"/>
</dbReference>
<keyword evidence="2" id="KW-0560">Oxidoreductase</keyword>
<reference evidence="4" key="1">
    <citation type="journal article" date="2014" name="Int. J. Syst. Evol. Microbiol.">
        <title>Complete genome sequence of Corynebacterium casei LMG S-19264T (=DSM 44701T), isolated from a smear-ripened cheese.</title>
        <authorList>
            <consortium name="US DOE Joint Genome Institute (JGI-PGF)"/>
            <person name="Walter F."/>
            <person name="Albersmeier A."/>
            <person name="Kalinowski J."/>
            <person name="Ruckert C."/>
        </authorList>
    </citation>
    <scope>NUCLEOTIDE SEQUENCE</scope>
    <source>
        <strain evidence="4">KCTC 42731</strain>
    </source>
</reference>
<dbReference type="EMBL" id="BNCK01000005">
    <property type="protein sequence ID" value="GHF95996.1"/>
    <property type="molecule type" value="Genomic_DNA"/>
</dbReference>
<dbReference type="PANTHER" id="PTHR48106">
    <property type="entry name" value="QUINONE OXIDOREDUCTASE PIG3-RELATED"/>
    <property type="match status" value="1"/>
</dbReference>
<proteinExistence type="predicted"/>
<evidence type="ECO:0000313" key="5">
    <source>
        <dbReference type="Proteomes" id="UP000623842"/>
    </source>
</evidence>
<name>A0A919BL29_9GAMM</name>
<dbReference type="Proteomes" id="UP000623842">
    <property type="component" value="Unassembled WGS sequence"/>
</dbReference>